<organism evidence="1 4">
    <name type="scientific">Dolichospermum heterosporum TAC447</name>
    <dbReference type="NCBI Taxonomy" id="747523"/>
    <lineage>
        <taxon>Bacteria</taxon>
        <taxon>Bacillati</taxon>
        <taxon>Cyanobacteriota</taxon>
        <taxon>Cyanophyceae</taxon>
        <taxon>Nostocales</taxon>
        <taxon>Aphanizomenonaceae</taxon>
        <taxon>Dolichospermum</taxon>
        <taxon>Dolichospermum heterosporum</taxon>
    </lineage>
</organism>
<evidence type="ECO:0000313" key="1">
    <source>
        <dbReference type="EMBL" id="UUO15079.1"/>
    </source>
</evidence>
<evidence type="ECO:0000313" key="2">
    <source>
        <dbReference type="EMBL" id="UUO15080.1"/>
    </source>
</evidence>
<keyword evidence="4" id="KW-1185">Reference proteome</keyword>
<sequence>MVRYSISHEHQKSDSLAHWADRILVLKDGHLIEDGTHQELLQLGGEYTALWNMQVEQYGV</sequence>
<dbReference type="RefSeq" id="WP_193962358.1">
    <property type="nucleotide sequence ID" value="NZ_CP099464.1"/>
</dbReference>
<evidence type="ECO:0000313" key="4">
    <source>
        <dbReference type="Proteomes" id="UP001057561"/>
    </source>
</evidence>
<name>A0ABY5LVN1_9CYAN</name>
<gene>
    <name evidence="1" type="ORF">NG743_24245</name>
    <name evidence="2" type="ORF">NG743_24250</name>
    <name evidence="3" type="ORF">NG743_24255</name>
</gene>
<dbReference type="Gene3D" id="3.40.50.300">
    <property type="entry name" value="P-loop containing nucleotide triphosphate hydrolases"/>
    <property type="match status" value="1"/>
</dbReference>
<dbReference type="Proteomes" id="UP001057561">
    <property type="component" value="Chromosome"/>
</dbReference>
<proteinExistence type="predicted"/>
<dbReference type="InterPro" id="IPR027417">
    <property type="entry name" value="P-loop_NTPase"/>
</dbReference>
<evidence type="ECO:0000313" key="3">
    <source>
        <dbReference type="EMBL" id="UUO15081.1"/>
    </source>
</evidence>
<dbReference type="EMBL" id="CP099464">
    <property type="protein sequence ID" value="UUO15081.1"/>
    <property type="molecule type" value="Genomic_DNA"/>
</dbReference>
<reference evidence="1" key="1">
    <citation type="submission" date="2022-06" db="EMBL/GenBank/DDBJ databases">
        <title>Nostosin G and Spiroidesin B from the Cyanobacterium Dolichospermum sp. NIES-1697.</title>
        <authorList>
            <person name="Phan C.-S."/>
            <person name="Mehjabin J.J."/>
            <person name="Anas A.R.J."/>
            <person name="Hayasaka M."/>
            <person name="Onoki R."/>
            <person name="Wang J."/>
            <person name="Umezawa T."/>
            <person name="Washio K."/>
            <person name="Morikawa M."/>
            <person name="Okino T."/>
        </authorList>
    </citation>
    <scope>NUCLEOTIDE SEQUENCE</scope>
    <source>
        <strain evidence="1">NIES-1697</strain>
    </source>
</reference>
<accession>A0ABY5LVN1</accession>
<dbReference type="SUPFAM" id="SSF52540">
    <property type="entry name" value="P-loop containing nucleoside triphosphate hydrolases"/>
    <property type="match status" value="1"/>
</dbReference>
<dbReference type="EMBL" id="CP099464">
    <property type="protein sequence ID" value="UUO15079.1"/>
    <property type="molecule type" value="Genomic_DNA"/>
</dbReference>
<protein>
    <submittedName>
        <fullName evidence="1">Uncharacterized protein</fullName>
    </submittedName>
</protein>
<dbReference type="EMBL" id="CP099464">
    <property type="protein sequence ID" value="UUO15080.1"/>
    <property type="molecule type" value="Genomic_DNA"/>
</dbReference>